<organism evidence="2 3">
    <name type="scientific">Oxobacter pfennigii</name>
    <dbReference type="NCBI Taxonomy" id="36849"/>
    <lineage>
        <taxon>Bacteria</taxon>
        <taxon>Bacillati</taxon>
        <taxon>Bacillota</taxon>
        <taxon>Clostridia</taxon>
        <taxon>Eubacteriales</taxon>
        <taxon>Clostridiaceae</taxon>
        <taxon>Oxobacter</taxon>
    </lineage>
</organism>
<gene>
    <name evidence="2" type="ORF">OXPF_12330</name>
</gene>
<protein>
    <submittedName>
        <fullName evidence="2">Uncharacterized protein</fullName>
    </submittedName>
</protein>
<evidence type="ECO:0000313" key="2">
    <source>
        <dbReference type="EMBL" id="KPU45107.1"/>
    </source>
</evidence>
<keyword evidence="3" id="KW-1185">Reference proteome</keyword>
<keyword evidence="1" id="KW-0175">Coiled coil</keyword>
<dbReference type="RefSeq" id="WP_054874329.1">
    <property type="nucleotide sequence ID" value="NZ_LKET01000027.1"/>
</dbReference>
<dbReference type="Proteomes" id="UP000050326">
    <property type="component" value="Unassembled WGS sequence"/>
</dbReference>
<evidence type="ECO:0000313" key="3">
    <source>
        <dbReference type="Proteomes" id="UP000050326"/>
    </source>
</evidence>
<reference evidence="2 3" key="1">
    <citation type="submission" date="2015-09" db="EMBL/GenBank/DDBJ databases">
        <title>Genome sequence of Oxobacter pfennigii DSM 3222.</title>
        <authorList>
            <person name="Poehlein A."/>
            <person name="Bengelsdorf F.R."/>
            <person name="Schiel-Bengelsdorf B."/>
            <person name="Duerre P."/>
            <person name="Daniel R."/>
        </authorList>
    </citation>
    <scope>NUCLEOTIDE SEQUENCE [LARGE SCALE GENOMIC DNA]</scope>
    <source>
        <strain evidence="2 3">DSM 3222</strain>
    </source>
</reference>
<name>A0A0P9AI25_9CLOT</name>
<sequence>MKALIRIVGGIVISGVILTTGSIAMADTNKNPTYGKERILRSGIKGFPGTFIPVDVFMEEQLKTLVDEKIISQEAADKIKELQQKNIDERKEELNKVKDMTEEEREAYFEDNKNQSLKPVKEDIYSRAVTEGIITQEKADEIRNKLDSIHEEERDKKISEIMSELVQKGTITQEQADKVIEYMNTEEENKELDHEKIRDMTFEERREYMQNKVSDKENFLSELVEDGILTNEQADEISKVFRKGAQRGEGHVKDFLKDRINNGNIEKSNIGSTGLGL</sequence>
<feature type="coiled-coil region" evidence="1">
    <location>
        <begin position="72"/>
        <end position="111"/>
    </location>
</feature>
<dbReference type="OrthoDB" id="1738994at2"/>
<comment type="caution">
    <text evidence="2">The sequence shown here is derived from an EMBL/GenBank/DDBJ whole genome shotgun (WGS) entry which is preliminary data.</text>
</comment>
<dbReference type="EMBL" id="LKET01000027">
    <property type="protein sequence ID" value="KPU45107.1"/>
    <property type="molecule type" value="Genomic_DNA"/>
</dbReference>
<evidence type="ECO:0000256" key="1">
    <source>
        <dbReference type="SAM" id="Coils"/>
    </source>
</evidence>
<dbReference type="AlphaFoldDB" id="A0A0P9AI25"/>
<accession>A0A0P9AI25</accession>
<proteinExistence type="predicted"/>